<dbReference type="EMBL" id="KN822030">
    <property type="protein sequence ID" value="KIM64120.1"/>
    <property type="molecule type" value="Genomic_DNA"/>
</dbReference>
<dbReference type="AlphaFoldDB" id="A0A0C3DU39"/>
<evidence type="ECO:0000313" key="2">
    <source>
        <dbReference type="EMBL" id="KIM64120.1"/>
    </source>
</evidence>
<dbReference type="InParanoid" id="A0A0C3DU39"/>
<sequence>MTSAKYQRLEAKASTVSPSTNEPTDTSTSERTTLHFGWEFLGASPRVQSCEPSVLVGFH</sequence>
<reference evidence="2 3" key="1">
    <citation type="submission" date="2014-04" db="EMBL/GenBank/DDBJ databases">
        <authorList>
            <consortium name="DOE Joint Genome Institute"/>
            <person name="Kuo A."/>
            <person name="Kohler A."/>
            <person name="Nagy L.G."/>
            <person name="Floudas D."/>
            <person name="Copeland A."/>
            <person name="Barry K.W."/>
            <person name="Cichocki N."/>
            <person name="Veneault-Fourrey C."/>
            <person name="LaButti K."/>
            <person name="Lindquist E.A."/>
            <person name="Lipzen A."/>
            <person name="Lundell T."/>
            <person name="Morin E."/>
            <person name="Murat C."/>
            <person name="Sun H."/>
            <person name="Tunlid A."/>
            <person name="Henrissat B."/>
            <person name="Grigoriev I.V."/>
            <person name="Hibbett D.S."/>
            <person name="Martin F."/>
            <person name="Nordberg H.P."/>
            <person name="Cantor M.N."/>
            <person name="Hua S.X."/>
        </authorList>
    </citation>
    <scope>NUCLEOTIDE SEQUENCE [LARGE SCALE GENOMIC DNA]</scope>
    <source>
        <strain evidence="2 3">Foug A</strain>
    </source>
</reference>
<dbReference type="Proteomes" id="UP000053989">
    <property type="component" value="Unassembled WGS sequence"/>
</dbReference>
<dbReference type="HOGENOM" id="CLU_2962203_0_0_1"/>
<feature type="region of interest" description="Disordered" evidence="1">
    <location>
        <begin position="1"/>
        <end position="32"/>
    </location>
</feature>
<reference evidence="3" key="2">
    <citation type="submission" date="2015-01" db="EMBL/GenBank/DDBJ databases">
        <title>Evolutionary Origins and Diversification of the Mycorrhizal Mutualists.</title>
        <authorList>
            <consortium name="DOE Joint Genome Institute"/>
            <consortium name="Mycorrhizal Genomics Consortium"/>
            <person name="Kohler A."/>
            <person name="Kuo A."/>
            <person name="Nagy L.G."/>
            <person name="Floudas D."/>
            <person name="Copeland A."/>
            <person name="Barry K.W."/>
            <person name="Cichocki N."/>
            <person name="Veneault-Fourrey C."/>
            <person name="LaButti K."/>
            <person name="Lindquist E.A."/>
            <person name="Lipzen A."/>
            <person name="Lundell T."/>
            <person name="Morin E."/>
            <person name="Murat C."/>
            <person name="Riley R."/>
            <person name="Ohm R."/>
            <person name="Sun H."/>
            <person name="Tunlid A."/>
            <person name="Henrissat B."/>
            <person name="Grigoriev I.V."/>
            <person name="Hibbett D.S."/>
            <person name="Martin F."/>
        </authorList>
    </citation>
    <scope>NUCLEOTIDE SEQUENCE [LARGE SCALE GENOMIC DNA]</scope>
    <source>
        <strain evidence="3">Foug A</strain>
    </source>
</reference>
<accession>A0A0C3DU39</accession>
<evidence type="ECO:0000256" key="1">
    <source>
        <dbReference type="SAM" id="MobiDB-lite"/>
    </source>
</evidence>
<feature type="compositionally biased region" description="Polar residues" evidence="1">
    <location>
        <begin position="14"/>
        <end position="31"/>
    </location>
</feature>
<keyword evidence="3" id="KW-1185">Reference proteome</keyword>
<protein>
    <submittedName>
        <fullName evidence="2">Uncharacterized protein</fullName>
    </submittedName>
</protein>
<proteinExistence type="predicted"/>
<name>A0A0C3DU39_9AGAM</name>
<organism evidence="2 3">
    <name type="scientific">Scleroderma citrinum Foug A</name>
    <dbReference type="NCBI Taxonomy" id="1036808"/>
    <lineage>
        <taxon>Eukaryota</taxon>
        <taxon>Fungi</taxon>
        <taxon>Dikarya</taxon>
        <taxon>Basidiomycota</taxon>
        <taxon>Agaricomycotina</taxon>
        <taxon>Agaricomycetes</taxon>
        <taxon>Agaricomycetidae</taxon>
        <taxon>Boletales</taxon>
        <taxon>Sclerodermatineae</taxon>
        <taxon>Sclerodermataceae</taxon>
        <taxon>Scleroderma</taxon>
    </lineage>
</organism>
<gene>
    <name evidence="2" type="ORF">SCLCIDRAFT_1213518</name>
</gene>
<evidence type="ECO:0000313" key="3">
    <source>
        <dbReference type="Proteomes" id="UP000053989"/>
    </source>
</evidence>